<dbReference type="SUPFAM" id="SSF52540">
    <property type="entry name" value="P-loop containing nucleoside triphosphate hydrolases"/>
    <property type="match status" value="1"/>
</dbReference>
<dbReference type="InterPro" id="IPR027417">
    <property type="entry name" value="P-loop_NTPase"/>
</dbReference>
<keyword evidence="1" id="KW-0808">Transferase</keyword>
<dbReference type="GO" id="GO:0005737">
    <property type="term" value="C:cytoplasm"/>
    <property type="evidence" value="ECO:0007669"/>
    <property type="project" value="TreeGrafter"/>
</dbReference>
<dbReference type="GO" id="GO:0019379">
    <property type="term" value="P:sulfate assimilation, phosphoadenylyl sulfate reduction by phosphoadenylyl-sulfate reductase (thioredoxin)"/>
    <property type="evidence" value="ECO:0007669"/>
    <property type="project" value="TreeGrafter"/>
</dbReference>
<dbReference type="AlphaFoldDB" id="A0A1P8KDY0"/>
<accession>A0A1P8KDY0</accession>
<keyword evidence="3" id="KW-0418">Kinase</keyword>
<dbReference type="CDD" id="cd02027">
    <property type="entry name" value="APSK"/>
    <property type="match status" value="1"/>
</dbReference>
<dbReference type="Gene3D" id="3.40.50.300">
    <property type="entry name" value="P-loop containing nucleotide triphosphate hydrolases"/>
    <property type="match status" value="1"/>
</dbReference>
<evidence type="ECO:0000259" key="2">
    <source>
        <dbReference type="Pfam" id="PF01583"/>
    </source>
</evidence>
<dbReference type="KEGG" id="rsb:RS694_17675"/>
<sequence length="175" mass="19663">MSNVFWITGLSAAGKTTLARLVAQRLRDLGRPVVMLDGDELREALASTTDHSSDARVQLAFKYARLARLIASQGVTVVVSTVALIKEIHQWNRENQPGYFEVYLKVAIDELRRRDPKGIYRRFDAGELHNVAGLDVPVDEPLRPDLVIEYMPGLEPDAELERLMDAFDKLYPAVS</sequence>
<protein>
    <submittedName>
        <fullName evidence="3">Adenylyl-sulfate kinase</fullName>
    </submittedName>
</protein>
<evidence type="ECO:0000313" key="4">
    <source>
        <dbReference type="Proteomes" id="UP000186110"/>
    </source>
</evidence>
<keyword evidence="4" id="KW-1185">Reference proteome</keyword>
<dbReference type="STRING" id="1484693.RS694_17675"/>
<dbReference type="eggNOG" id="COG0529">
    <property type="taxonomic scope" value="Bacteria"/>
</dbReference>
<feature type="domain" description="APS kinase" evidence="2">
    <location>
        <begin position="2"/>
        <end position="149"/>
    </location>
</feature>
<evidence type="ECO:0000313" key="3">
    <source>
        <dbReference type="EMBL" id="APW44175.1"/>
    </source>
</evidence>
<evidence type="ECO:0000256" key="1">
    <source>
        <dbReference type="ARBA" id="ARBA00022679"/>
    </source>
</evidence>
<dbReference type="Proteomes" id="UP000186110">
    <property type="component" value="Chromosome"/>
</dbReference>
<dbReference type="GO" id="GO:0004020">
    <property type="term" value="F:adenylylsulfate kinase activity"/>
    <property type="evidence" value="ECO:0007669"/>
    <property type="project" value="UniProtKB-EC"/>
</dbReference>
<dbReference type="GO" id="GO:0005524">
    <property type="term" value="F:ATP binding"/>
    <property type="evidence" value="ECO:0007669"/>
    <property type="project" value="InterPro"/>
</dbReference>
<organism evidence="3 4">
    <name type="scientific">Rhodoferax saidenbachensis</name>
    <dbReference type="NCBI Taxonomy" id="1484693"/>
    <lineage>
        <taxon>Bacteria</taxon>
        <taxon>Pseudomonadati</taxon>
        <taxon>Pseudomonadota</taxon>
        <taxon>Betaproteobacteria</taxon>
        <taxon>Burkholderiales</taxon>
        <taxon>Comamonadaceae</taxon>
        <taxon>Rhodoferax</taxon>
    </lineage>
</organism>
<dbReference type="EMBL" id="CP019239">
    <property type="protein sequence ID" value="APW44175.1"/>
    <property type="molecule type" value="Genomic_DNA"/>
</dbReference>
<dbReference type="RefSeq" id="WP_037246182.1">
    <property type="nucleotide sequence ID" value="NZ_CP019239.1"/>
</dbReference>
<dbReference type="NCBIfam" id="NF004041">
    <property type="entry name" value="PRK05541.1"/>
    <property type="match status" value="1"/>
</dbReference>
<dbReference type="InterPro" id="IPR050512">
    <property type="entry name" value="Sulf_AdTrans/APS_kinase"/>
</dbReference>
<dbReference type="GO" id="GO:0010134">
    <property type="term" value="P:sulfate assimilation via adenylyl sulfate reduction"/>
    <property type="evidence" value="ECO:0007669"/>
    <property type="project" value="TreeGrafter"/>
</dbReference>
<dbReference type="PANTHER" id="PTHR42700:SF1">
    <property type="entry name" value="SULFATE ADENYLYLTRANSFERASE"/>
    <property type="match status" value="1"/>
</dbReference>
<dbReference type="PANTHER" id="PTHR42700">
    <property type="entry name" value="SULFATE ADENYLYLTRANSFERASE"/>
    <property type="match status" value="1"/>
</dbReference>
<reference evidence="3 4" key="1">
    <citation type="submission" date="2017-01" db="EMBL/GenBank/DDBJ databases">
        <authorList>
            <person name="Mah S.A."/>
            <person name="Swanson W.J."/>
            <person name="Moy G.W."/>
            <person name="Vacquier V.D."/>
        </authorList>
    </citation>
    <scope>NUCLEOTIDE SEQUENCE [LARGE SCALE GENOMIC DNA]</scope>
    <source>
        <strain evidence="3 4">DSM 22694</strain>
    </source>
</reference>
<dbReference type="InterPro" id="IPR059117">
    <property type="entry name" value="APS_kinase_dom"/>
</dbReference>
<dbReference type="Pfam" id="PF01583">
    <property type="entry name" value="APS_kinase"/>
    <property type="match status" value="1"/>
</dbReference>
<name>A0A1P8KDY0_9BURK</name>
<gene>
    <name evidence="3" type="ORF">RS694_17675</name>
</gene>
<dbReference type="GO" id="GO:0004781">
    <property type="term" value="F:sulfate adenylyltransferase (ATP) activity"/>
    <property type="evidence" value="ECO:0007669"/>
    <property type="project" value="TreeGrafter"/>
</dbReference>
<proteinExistence type="predicted"/>